<evidence type="ECO:0000313" key="2">
    <source>
        <dbReference type="Proteomes" id="UP000835052"/>
    </source>
</evidence>
<dbReference type="AlphaFoldDB" id="A0A8S1HZ92"/>
<sequence length="200" mass="22704">MLRGHRNPAIRTPVVDVHSSLKVILLRLKHQVDSAATLADEAQLGVPANVAEQAVLSRTDEVLRALNDAISPSSSIDCYRNRLNMSALQKCEEEVDSAENFMKMAENLCSEYKEAQDYLNLGKRRFDQLIYQKQKASLKEIKDNMTNLMGVVKKMETDFSAENVENAPNNLSDDSMWLSLESSFQHLKKKGQKRLFLCRK</sequence>
<keyword evidence="2" id="KW-1185">Reference proteome</keyword>
<comment type="caution">
    <text evidence="1">The sequence shown here is derived from an EMBL/GenBank/DDBJ whole genome shotgun (WGS) entry which is preliminary data.</text>
</comment>
<proteinExistence type="predicted"/>
<dbReference type="EMBL" id="CAJGYM010000329">
    <property type="protein sequence ID" value="CAD6200323.1"/>
    <property type="molecule type" value="Genomic_DNA"/>
</dbReference>
<accession>A0A8S1HZ92</accession>
<organism evidence="1 2">
    <name type="scientific">Caenorhabditis auriculariae</name>
    <dbReference type="NCBI Taxonomy" id="2777116"/>
    <lineage>
        <taxon>Eukaryota</taxon>
        <taxon>Metazoa</taxon>
        <taxon>Ecdysozoa</taxon>
        <taxon>Nematoda</taxon>
        <taxon>Chromadorea</taxon>
        <taxon>Rhabditida</taxon>
        <taxon>Rhabditina</taxon>
        <taxon>Rhabditomorpha</taxon>
        <taxon>Rhabditoidea</taxon>
        <taxon>Rhabditidae</taxon>
        <taxon>Peloderinae</taxon>
        <taxon>Caenorhabditis</taxon>
    </lineage>
</organism>
<reference evidence="1" key="1">
    <citation type="submission" date="2020-10" db="EMBL/GenBank/DDBJ databases">
        <authorList>
            <person name="Kikuchi T."/>
        </authorList>
    </citation>
    <scope>NUCLEOTIDE SEQUENCE</scope>
    <source>
        <strain evidence="1">NKZ352</strain>
    </source>
</reference>
<name>A0A8S1HZ92_9PELO</name>
<gene>
    <name evidence="1" type="ORF">CAUJ_LOCUS16220</name>
</gene>
<dbReference type="Proteomes" id="UP000835052">
    <property type="component" value="Unassembled WGS sequence"/>
</dbReference>
<protein>
    <submittedName>
        <fullName evidence="1">Uncharacterized protein</fullName>
    </submittedName>
</protein>
<evidence type="ECO:0000313" key="1">
    <source>
        <dbReference type="EMBL" id="CAD6200323.1"/>
    </source>
</evidence>